<reference evidence="4 5" key="1">
    <citation type="submission" date="2020-08" db="EMBL/GenBank/DDBJ databases">
        <title>Genomic Encyclopedia of Type Strains, Phase IV (KMG-IV): sequencing the most valuable type-strain genomes for metagenomic binning, comparative biology and taxonomic classification.</title>
        <authorList>
            <person name="Goeker M."/>
        </authorList>
    </citation>
    <scope>NUCLEOTIDE SEQUENCE [LARGE SCALE GENOMIC DNA]</scope>
    <source>
        <strain evidence="4 5">DSM 11275</strain>
    </source>
</reference>
<dbReference type="RefSeq" id="WP_183721998.1">
    <property type="nucleotide sequence ID" value="NZ_JACHGO010000009.1"/>
</dbReference>
<comment type="caution">
    <text evidence="4">The sequence shown here is derived from an EMBL/GenBank/DDBJ whole genome shotgun (WGS) entry which is preliminary data.</text>
</comment>
<organism evidence="4 5">
    <name type="scientific">Desulfovibrio intestinalis</name>
    <dbReference type="NCBI Taxonomy" id="58621"/>
    <lineage>
        <taxon>Bacteria</taxon>
        <taxon>Pseudomonadati</taxon>
        <taxon>Thermodesulfobacteriota</taxon>
        <taxon>Desulfovibrionia</taxon>
        <taxon>Desulfovibrionales</taxon>
        <taxon>Desulfovibrionaceae</taxon>
        <taxon>Desulfovibrio</taxon>
    </lineage>
</organism>
<proteinExistence type="predicted"/>
<evidence type="ECO:0000256" key="1">
    <source>
        <dbReference type="ARBA" id="ARBA00022679"/>
    </source>
</evidence>
<dbReference type="PANTHER" id="PTHR43800:SF1">
    <property type="entry name" value="PEPTIDYL-LYSINE N-ACETYLTRANSFERASE YJAB"/>
    <property type="match status" value="1"/>
</dbReference>
<gene>
    <name evidence="4" type="ORF">HNQ38_002751</name>
</gene>
<dbReference type="InterPro" id="IPR016181">
    <property type="entry name" value="Acyl_CoA_acyltransferase"/>
</dbReference>
<keyword evidence="2" id="KW-0012">Acyltransferase</keyword>
<keyword evidence="1 4" id="KW-0808">Transferase</keyword>
<name>A0A7W8FHA4_9BACT</name>
<dbReference type="PANTHER" id="PTHR43800">
    <property type="entry name" value="PEPTIDYL-LYSINE N-ACETYLTRANSFERASE YJAB"/>
    <property type="match status" value="1"/>
</dbReference>
<dbReference type="InterPro" id="IPR000182">
    <property type="entry name" value="GNAT_dom"/>
</dbReference>
<dbReference type="EMBL" id="JACHGO010000009">
    <property type="protein sequence ID" value="MBB5144635.1"/>
    <property type="molecule type" value="Genomic_DNA"/>
</dbReference>
<dbReference type="GO" id="GO:0016747">
    <property type="term" value="F:acyltransferase activity, transferring groups other than amino-acyl groups"/>
    <property type="evidence" value="ECO:0007669"/>
    <property type="project" value="InterPro"/>
</dbReference>
<dbReference type="SUPFAM" id="SSF55729">
    <property type="entry name" value="Acyl-CoA N-acyltransferases (Nat)"/>
    <property type="match status" value="1"/>
</dbReference>
<dbReference type="Gene3D" id="3.40.630.30">
    <property type="match status" value="1"/>
</dbReference>
<evidence type="ECO:0000256" key="2">
    <source>
        <dbReference type="ARBA" id="ARBA00023315"/>
    </source>
</evidence>
<dbReference type="Pfam" id="PF00583">
    <property type="entry name" value="Acetyltransf_1"/>
    <property type="match status" value="1"/>
</dbReference>
<dbReference type="AlphaFoldDB" id="A0A7W8FHA4"/>
<feature type="domain" description="N-acetyltransferase" evidence="3">
    <location>
        <begin position="9"/>
        <end position="155"/>
    </location>
</feature>
<dbReference type="CDD" id="cd04301">
    <property type="entry name" value="NAT_SF"/>
    <property type="match status" value="1"/>
</dbReference>
<keyword evidence="5" id="KW-1185">Reference proteome</keyword>
<evidence type="ECO:0000313" key="5">
    <source>
        <dbReference type="Proteomes" id="UP000539075"/>
    </source>
</evidence>
<accession>A0A7W8FHA4</accession>
<dbReference type="Proteomes" id="UP000539075">
    <property type="component" value="Unassembled WGS sequence"/>
</dbReference>
<protein>
    <submittedName>
        <fullName evidence="4">GNAT superfamily N-acetyltransferase</fullName>
    </submittedName>
</protein>
<dbReference type="PROSITE" id="PS51186">
    <property type="entry name" value="GNAT"/>
    <property type="match status" value="1"/>
</dbReference>
<evidence type="ECO:0000313" key="4">
    <source>
        <dbReference type="EMBL" id="MBB5144635.1"/>
    </source>
</evidence>
<sequence>MNTCYANARPVPASTPEDYATCANIWLEASLLAHDFVDPSLWKAQRKAMEQHYLPSSQVILLKSGERPLAFAASCRPEDEDLLAALFVAPACWRKGLGSVLLRHVMQGRNSLRLDVYRANTGALAFYEGMGFVPVGESVCGHTGQPQIAMRWTAPVLPPR</sequence>
<evidence type="ECO:0000259" key="3">
    <source>
        <dbReference type="PROSITE" id="PS51186"/>
    </source>
</evidence>